<protein>
    <submittedName>
        <fullName evidence="1">Uncharacterized protein</fullName>
    </submittedName>
</protein>
<dbReference type="EMBL" id="JAATOP010000001">
    <property type="protein sequence ID" value="NIY71091.1"/>
    <property type="molecule type" value="Genomic_DNA"/>
</dbReference>
<dbReference type="RefSeq" id="WP_167635978.1">
    <property type="nucleotide sequence ID" value="NZ_JAATOP010000001.1"/>
</dbReference>
<gene>
    <name evidence="1" type="ORF">HCZ30_01425</name>
</gene>
<keyword evidence="2" id="KW-1185">Reference proteome</keyword>
<dbReference type="Proteomes" id="UP000709466">
    <property type="component" value="Unassembled WGS sequence"/>
</dbReference>
<name>A0ABX0VT05_9RHOB</name>
<evidence type="ECO:0000313" key="2">
    <source>
        <dbReference type="Proteomes" id="UP000709466"/>
    </source>
</evidence>
<evidence type="ECO:0000313" key="1">
    <source>
        <dbReference type="EMBL" id="NIY71091.1"/>
    </source>
</evidence>
<reference evidence="1 2" key="1">
    <citation type="submission" date="2020-03" db="EMBL/GenBank/DDBJ databases">
        <title>Bacterial isolates of synthetic phycosphere.</title>
        <authorList>
            <person name="Fu H."/>
            <person name="Moran M.A."/>
        </authorList>
    </citation>
    <scope>NUCLEOTIDE SEQUENCE [LARGE SCALE GENOMIC DNA]</scope>
    <source>
        <strain evidence="1 2">HF1</strain>
    </source>
</reference>
<organism evidence="1 2">
    <name type="scientific">Marivivens donghaensis</name>
    <dbReference type="NCBI Taxonomy" id="1699413"/>
    <lineage>
        <taxon>Bacteria</taxon>
        <taxon>Pseudomonadati</taxon>
        <taxon>Pseudomonadota</taxon>
        <taxon>Alphaproteobacteria</taxon>
        <taxon>Rhodobacterales</taxon>
        <taxon>Paracoccaceae</taxon>
        <taxon>Marivivens group</taxon>
        <taxon>Marivivens</taxon>
    </lineage>
</organism>
<sequence>MRILLALPLVLVACTNIPSLGGKPDDDTAYPELVNLKTLLASVPEATANEQSNLLARAAALRARAETLRNMDIESEDADASSLQ</sequence>
<proteinExistence type="predicted"/>
<accession>A0ABX0VT05</accession>
<comment type="caution">
    <text evidence="1">The sequence shown here is derived from an EMBL/GenBank/DDBJ whole genome shotgun (WGS) entry which is preliminary data.</text>
</comment>